<dbReference type="AlphaFoldDB" id="A0AAV1IF62"/>
<reference evidence="2 3" key="1">
    <citation type="submission" date="2023-10" db="EMBL/GenBank/DDBJ databases">
        <authorList>
            <person name="Maclean D."/>
            <person name="Macfadyen A."/>
        </authorList>
    </citation>
    <scope>NUCLEOTIDE SEQUENCE [LARGE SCALE GENOMIC DNA]</scope>
</reference>
<evidence type="ECO:0000256" key="1">
    <source>
        <dbReference type="SAM" id="MobiDB-lite"/>
    </source>
</evidence>
<feature type="region of interest" description="Disordered" evidence="1">
    <location>
        <begin position="162"/>
        <end position="198"/>
    </location>
</feature>
<keyword evidence="3" id="KW-1185">Reference proteome</keyword>
<feature type="compositionally biased region" description="Low complexity" evidence="1">
    <location>
        <begin position="125"/>
        <end position="135"/>
    </location>
</feature>
<dbReference type="EMBL" id="CAUYUE010000011">
    <property type="protein sequence ID" value="CAK0784639.1"/>
    <property type="molecule type" value="Genomic_DNA"/>
</dbReference>
<evidence type="ECO:0000313" key="3">
    <source>
        <dbReference type="Proteomes" id="UP001314263"/>
    </source>
</evidence>
<evidence type="ECO:0000313" key="2">
    <source>
        <dbReference type="EMBL" id="CAK0784639.1"/>
    </source>
</evidence>
<feature type="compositionally biased region" description="Basic and acidic residues" evidence="1">
    <location>
        <begin position="37"/>
        <end position="46"/>
    </location>
</feature>
<feature type="compositionally biased region" description="Basic residues" evidence="1">
    <location>
        <begin position="1"/>
        <end position="18"/>
    </location>
</feature>
<accession>A0AAV1IF62</accession>
<sequence length="280" mass="29595">MPSGRQKAKVKSKSKPKSGGRQSKSVTSTGSVQPAHKPVDYSRFDTIEVSDEDEDLHKVGNFYEGRAEDHTEPDPIYSDEEDDADVEEDSEGEACLQGMQGSKPDNSSQLPNTLQIPTEARDTAKTSSSSAAGKSHMPGTAKTAGLRAGFFTVGAGAAKARASGKAKRSSAQKAESGNGIVDVSDDGSEEPSTTSNGAHSGACRLPCLHFTSLLSARAAAASMRTALHGWRCASFLKEWVYGFGTAGKASQQEMTCLSDRLDVEKLTGGAQKTHCSRTMR</sequence>
<feature type="region of interest" description="Disordered" evidence="1">
    <location>
        <begin position="1"/>
        <end position="141"/>
    </location>
</feature>
<name>A0AAV1IF62_9CHLO</name>
<comment type="caution">
    <text evidence="2">The sequence shown here is derived from an EMBL/GenBank/DDBJ whole genome shotgun (WGS) entry which is preliminary data.</text>
</comment>
<dbReference type="Proteomes" id="UP001314263">
    <property type="component" value="Unassembled WGS sequence"/>
</dbReference>
<organism evidence="2 3">
    <name type="scientific">Coccomyxa viridis</name>
    <dbReference type="NCBI Taxonomy" id="1274662"/>
    <lineage>
        <taxon>Eukaryota</taxon>
        <taxon>Viridiplantae</taxon>
        <taxon>Chlorophyta</taxon>
        <taxon>core chlorophytes</taxon>
        <taxon>Trebouxiophyceae</taxon>
        <taxon>Trebouxiophyceae incertae sedis</taxon>
        <taxon>Coccomyxaceae</taxon>
        <taxon>Coccomyxa</taxon>
    </lineage>
</organism>
<proteinExistence type="predicted"/>
<feature type="compositionally biased region" description="Acidic residues" evidence="1">
    <location>
        <begin position="77"/>
        <end position="92"/>
    </location>
</feature>
<feature type="compositionally biased region" description="Polar residues" evidence="1">
    <location>
        <begin position="99"/>
        <end position="116"/>
    </location>
</feature>
<protein>
    <submittedName>
        <fullName evidence="2">Uncharacterized protein</fullName>
    </submittedName>
</protein>
<gene>
    <name evidence="2" type="ORF">CVIRNUC_007843</name>
</gene>